<dbReference type="GO" id="GO:0016746">
    <property type="term" value="F:acyltransferase activity"/>
    <property type="evidence" value="ECO:0007669"/>
    <property type="project" value="UniProtKB-KW"/>
</dbReference>
<dbReference type="PROSITE" id="PS51186">
    <property type="entry name" value="GNAT"/>
    <property type="match status" value="1"/>
</dbReference>
<dbReference type="InterPro" id="IPR000182">
    <property type="entry name" value="GNAT_dom"/>
</dbReference>
<accession>A0ABW0W757</accession>
<evidence type="ECO:0000313" key="2">
    <source>
        <dbReference type="EMBL" id="MFC5652195.1"/>
    </source>
</evidence>
<dbReference type="PANTHER" id="PTHR43415">
    <property type="entry name" value="SPERMIDINE N(1)-ACETYLTRANSFERASE"/>
    <property type="match status" value="1"/>
</dbReference>
<organism evidence="2 3">
    <name type="scientific">Paenibacillus solisilvae</name>
    <dbReference type="NCBI Taxonomy" id="2486751"/>
    <lineage>
        <taxon>Bacteria</taxon>
        <taxon>Bacillati</taxon>
        <taxon>Bacillota</taxon>
        <taxon>Bacilli</taxon>
        <taxon>Bacillales</taxon>
        <taxon>Paenibacillaceae</taxon>
        <taxon>Paenibacillus</taxon>
    </lineage>
</organism>
<keyword evidence="2" id="KW-0012">Acyltransferase</keyword>
<dbReference type="Gene3D" id="3.40.630.30">
    <property type="match status" value="1"/>
</dbReference>
<dbReference type="InterPro" id="IPR016181">
    <property type="entry name" value="Acyl_CoA_acyltransferase"/>
</dbReference>
<protein>
    <submittedName>
        <fullName evidence="2">GNAT family N-acetyltransferase</fullName>
        <ecNumber evidence="2">2.3.-.-</ecNumber>
    </submittedName>
</protein>
<comment type="caution">
    <text evidence="2">The sequence shown here is derived from an EMBL/GenBank/DDBJ whole genome shotgun (WGS) entry which is preliminary data.</text>
</comment>
<dbReference type="EMBL" id="JBHSOW010000092">
    <property type="protein sequence ID" value="MFC5652195.1"/>
    <property type="molecule type" value="Genomic_DNA"/>
</dbReference>
<name>A0ABW0W757_9BACL</name>
<dbReference type="Pfam" id="PF13302">
    <property type="entry name" value="Acetyltransf_3"/>
    <property type="match status" value="1"/>
</dbReference>
<dbReference type="Proteomes" id="UP001596047">
    <property type="component" value="Unassembled WGS sequence"/>
</dbReference>
<proteinExistence type="predicted"/>
<reference evidence="3" key="1">
    <citation type="journal article" date="2019" name="Int. J. Syst. Evol. Microbiol.">
        <title>The Global Catalogue of Microorganisms (GCM) 10K type strain sequencing project: providing services to taxonomists for standard genome sequencing and annotation.</title>
        <authorList>
            <consortium name="The Broad Institute Genomics Platform"/>
            <consortium name="The Broad Institute Genome Sequencing Center for Infectious Disease"/>
            <person name="Wu L."/>
            <person name="Ma J."/>
        </authorList>
    </citation>
    <scope>NUCLEOTIDE SEQUENCE [LARGE SCALE GENOMIC DNA]</scope>
    <source>
        <strain evidence="3">CGMCC 1.3240</strain>
    </source>
</reference>
<sequence>MIALPKLFGDRIVLREYRLEDIVPMRGWVNDPEIVDLLSDIFLYPQTMNDTESFLNAVLEKEGDHRGFVIAHKDTGLYIGQIDLFKFDWKNRTAEMGIVIGDKEEQGKGYGAEAISVLQQFVFDRLGLNRLQLEVYEYNTAAIRCYLKCGFQEEGRLRERHFIQGRYWDVVCMGILRSDYVRLTANREN</sequence>
<keyword evidence="3" id="KW-1185">Reference proteome</keyword>
<evidence type="ECO:0000313" key="3">
    <source>
        <dbReference type="Proteomes" id="UP001596047"/>
    </source>
</evidence>
<dbReference type="RefSeq" id="WP_379190826.1">
    <property type="nucleotide sequence ID" value="NZ_JBHSOW010000092.1"/>
</dbReference>
<evidence type="ECO:0000259" key="1">
    <source>
        <dbReference type="PROSITE" id="PS51186"/>
    </source>
</evidence>
<feature type="domain" description="N-acetyltransferase" evidence="1">
    <location>
        <begin position="12"/>
        <end position="178"/>
    </location>
</feature>
<gene>
    <name evidence="2" type="ORF">ACFPYJ_24365</name>
</gene>
<keyword evidence="2" id="KW-0808">Transferase</keyword>
<dbReference type="PANTHER" id="PTHR43415:SF3">
    <property type="entry name" value="GNAT-FAMILY ACETYLTRANSFERASE"/>
    <property type="match status" value="1"/>
</dbReference>
<dbReference type="SUPFAM" id="SSF55729">
    <property type="entry name" value="Acyl-CoA N-acyltransferases (Nat)"/>
    <property type="match status" value="1"/>
</dbReference>
<dbReference type="EC" id="2.3.-.-" evidence="2"/>